<dbReference type="OrthoDB" id="7932313at2759"/>
<name>A0A8J5USV3_9HYME</name>
<dbReference type="Proteomes" id="UP000729913">
    <property type="component" value="Unassembled WGS sequence"/>
</dbReference>
<comment type="caution">
    <text evidence="1">The sequence shown here is derived from an EMBL/GenBank/DDBJ whole genome shotgun (WGS) entry which is preliminary data.</text>
</comment>
<feature type="non-terminal residue" evidence="1">
    <location>
        <position position="1"/>
    </location>
</feature>
<protein>
    <submittedName>
        <fullName evidence="1">Uncharacterized protein</fullName>
    </submittedName>
</protein>
<dbReference type="InterPro" id="IPR032062">
    <property type="entry name" value="DUF4803"/>
</dbReference>
<organism evidence="1 2">
    <name type="scientific">Cotesia typhae</name>
    <dbReference type="NCBI Taxonomy" id="2053667"/>
    <lineage>
        <taxon>Eukaryota</taxon>
        <taxon>Metazoa</taxon>
        <taxon>Ecdysozoa</taxon>
        <taxon>Arthropoda</taxon>
        <taxon>Hexapoda</taxon>
        <taxon>Insecta</taxon>
        <taxon>Pterygota</taxon>
        <taxon>Neoptera</taxon>
        <taxon>Endopterygota</taxon>
        <taxon>Hymenoptera</taxon>
        <taxon>Apocrita</taxon>
        <taxon>Ichneumonoidea</taxon>
        <taxon>Braconidae</taxon>
        <taxon>Microgastrinae</taxon>
        <taxon>Cotesia</taxon>
    </lineage>
</organism>
<accession>A0A8J5USV3</accession>
<evidence type="ECO:0000313" key="2">
    <source>
        <dbReference type="Proteomes" id="UP000729913"/>
    </source>
</evidence>
<keyword evidence="2" id="KW-1185">Reference proteome</keyword>
<evidence type="ECO:0000313" key="1">
    <source>
        <dbReference type="EMBL" id="KAG8034395.1"/>
    </source>
</evidence>
<dbReference type="AlphaFoldDB" id="A0A8J5USV3"/>
<dbReference type="EMBL" id="JAAOIC020000067">
    <property type="protein sequence ID" value="KAG8034395.1"/>
    <property type="molecule type" value="Genomic_DNA"/>
</dbReference>
<feature type="non-terminal residue" evidence="1">
    <location>
        <position position="627"/>
    </location>
</feature>
<sequence>KLEERSDDLEFIHGIAFLGGACHIDKKNKGTKSGHCYTRKLDVQHNEDIDINCVSPDTIMSTELQNLNRNWSKCSIDTLRKISRNSIFSGLYNAPKFINPLINDELSEQNIVRSPNGKWLEFRMVISKETRELINSKEFNISSHIDDIQILCSFPLPHSTSQWKLTYSYIKESYRSLTGEIERREAKSETMDVDCDEHLFLQDLYDLSKEILRGFVLKFFRTSIGLSLKSKCTVDTNIRKKLLHQRSHFMTSVTKFMNFTRDYLGNFSEYLYACDFSNHTRDKTYIELERMYQVMIQNEYYLDKDGSCSYNCDTKGEHFKPHINYMCKDLDCQYMGAKFDDDDVRRYQWFRDGNNNVYGNNTNCLGKMITYNSWYQWTTHYCDYCVCVCTAKPHREVHHEITAISFRDQVVVLDLKFVIKNNTIYVKIKEGKLLPHGKIDNNSVSWKALDNCSIYDQFTFCTYPRKMGEAFNLTTAAKDFGYPESLNLGDVKASTESVVTGVRFRFAGDFNSNPKYKNGSVEMQIRLTDFDYPTGNQFVKFKVSDLKKDAGQSTVPFFDARPVESKVLFPLRGIGLFHRGYEGFGGFISFKIFIISPHEYMNNELGVTKSVTPASINLSWDIFSGLK</sequence>
<proteinExistence type="predicted"/>
<gene>
    <name evidence="1" type="ORF">G9C98_007471</name>
</gene>
<reference evidence="1" key="1">
    <citation type="submission" date="2020-03" db="EMBL/GenBank/DDBJ databases">
        <authorList>
            <person name="Chebbi M.A."/>
            <person name="Drezen J.M."/>
        </authorList>
    </citation>
    <scope>NUCLEOTIDE SEQUENCE</scope>
    <source>
        <tissue evidence="1">Whole body</tissue>
    </source>
</reference>
<reference evidence="1" key="2">
    <citation type="submission" date="2021-04" db="EMBL/GenBank/DDBJ databases">
        <title>Genome-wide patterns of bracovirus chromosomal integration into multiple host tissues during parasitism.</title>
        <authorList>
            <person name="Chebbi M.A.C."/>
        </authorList>
    </citation>
    <scope>NUCLEOTIDE SEQUENCE</scope>
    <source>
        <tissue evidence="1">Whole body</tissue>
    </source>
</reference>
<dbReference type="PANTHER" id="PTHR47890">
    <property type="entry name" value="LD24308P"/>
    <property type="match status" value="1"/>
</dbReference>
<dbReference type="Pfam" id="PF16061">
    <property type="entry name" value="DUF4803"/>
    <property type="match status" value="1"/>
</dbReference>
<dbReference type="PANTHER" id="PTHR47890:SF1">
    <property type="entry name" value="LD24308P"/>
    <property type="match status" value="1"/>
</dbReference>